<sequence length="298" mass="34338">MDLSKISNSELIVRLEKLTRTERKITHLILCHINEVESRRLYAELGFDSMYKYLTQQLGYGEDSAYRRLQAARLLKQAPQVADKLENGSLNLTQLTQVQKCLKQEIKEGRRVDLKLTQQVLEKIENKTSFETAKCLAKEFNQAIHIQEVVRPQRDNSVRLELTFTEEQMEVLKKAKDSLSHVLPDGDWASLFLHLATKQLNKELGKKSLLKGANSTQSFTAQRKHIKITLKRELLHKANHCCEFVSPTDGKKCESTYQLQIDHRIPLAKGGTNNPDNLRVLCRTHNLYFAEKWGLLVE</sequence>
<dbReference type="OrthoDB" id="5295844at2"/>
<gene>
    <name evidence="2" type="ORF">AZI85_03940</name>
</gene>
<dbReference type="GO" id="GO:0003676">
    <property type="term" value="F:nucleic acid binding"/>
    <property type="evidence" value="ECO:0007669"/>
    <property type="project" value="InterPro"/>
</dbReference>
<dbReference type="SMART" id="SM00507">
    <property type="entry name" value="HNHc"/>
    <property type="match status" value="1"/>
</dbReference>
<proteinExistence type="predicted"/>
<dbReference type="GO" id="GO:0004519">
    <property type="term" value="F:endonuclease activity"/>
    <property type="evidence" value="ECO:0007669"/>
    <property type="project" value="InterPro"/>
</dbReference>
<dbReference type="Pfam" id="PF01844">
    <property type="entry name" value="HNH"/>
    <property type="match status" value="1"/>
</dbReference>
<reference evidence="2 3" key="1">
    <citation type="submission" date="2016-03" db="EMBL/GenBank/DDBJ databases">
        <authorList>
            <person name="Ploux O."/>
        </authorList>
    </citation>
    <scope>NUCLEOTIDE SEQUENCE [LARGE SCALE GENOMIC DNA]</scope>
    <source>
        <strain evidence="2 3">BER2</strain>
    </source>
</reference>
<dbReference type="EMBL" id="LUKF01000012">
    <property type="protein sequence ID" value="KYG64570.1"/>
    <property type="molecule type" value="Genomic_DNA"/>
</dbReference>
<dbReference type="RefSeq" id="WP_063243546.1">
    <property type="nucleotide sequence ID" value="NZ_LUKF01000012.1"/>
</dbReference>
<name>A0A150WKS0_BDEBC</name>
<dbReference type="Gene3D" id="1.10.30.50">
    <property type="match status" value="1"/>
</dbReference>
<feature type="domain" description="HNH nuclease" evidence="1">
    <location>
        <begin position="229"/>
        <end position="287"/>
    </location>
</feature>
<protein>
    <recommendedName>
        <fullName evidence="1">HNH nuclease domain-containing protein</fullName>
    </recommendedName>
</protein>
<comment type="caution">
    <text evidence="2">The sequence shown here is derived from an EMBL/GenBank/DDBJ whole genome shotgun (WGS) entry which is preliminary data.</text>
</comment>
<dbReference type="AlphaFoldDB" id="A0A150WKS0"/>
<organism evidence="2 3">
    <name type="scientific">Bdellovibrio bacteriovorus</name>
    <dbReference type="NCBI Taxonomy" id="959"/>
    <lineage>
        <taxon>Bacteria</taxon>
        <taxon>Pseudomonadati</taxon>
        <taxon>Bdellovibrionota</taxon>
        <taxon>Bdellovibrionia</taxon>
        <taxon>Bdellovibrionales</taxon>
        <taxon>Pseudobdellovibrionaceae</taxon>
        <taxon>Bdellovibrio</taxon>
    </lineage>
</organism>
<dbReference type="InterPro" id="IPR002711">
    <property type="entry name" value="HNH"/>
</dbReference>
<dbReference type="Proteomes" id="UP000075391">
    <property type="component" value="Unassembled WGS sequence"/>
</dbReference>
<dbReference type="CDD" id="cd00085">
    <property type="entry name" value="HNHc"/>
    <property type="match status" value="1"/>
</dbReference>
<accession>A0A150WKS0</accession>
<dbReference type="GO" id="GO:0008270">
    <property type="term" value="F:zinc ion binding"/>
    <property type="evidence" value="ECO:0007669"/>
    <property type="project" value="InterPro"/>
</dbReference>
<dbReference type="InterPro" id="IPR003615">
    <property type="entry name" value="HNH_nuc"/>
</dbReference>
<evidence type="ECO:0000259" key="1">
    <source>
        <dbReference type="SMART" id="SM00507"/>
    </source>
</evidence>
<evidence type="ECO:0000313" key="3">
    <source>
        <dbReference type="Proteomes" id="UP000075391"/>
    </source>
</evidence>
<evidence type="ECO:0000313" key="2">
    <source>
        <dbReference type="EMBL" id="KYG64570.1"/>
    </source>
</evidence>